<protein>
    <recommendedName>
        <fullName evidence="3">BRCT domain-containing protein</fullName>
    </recommendedName>
</protein>
<dbReference type="Proteomes" id="UP001431783">
    <property type="component" value="Unassembled WGS sequence"/>
</dbReference>
<feature type="domain" description="BRCT" evidence="3">
    <location>
        <begin position="358"/>
        <end position="448"/>
    </location>
</feature>
<dbReference type="InterPro" id="IPR059215">
    <property type="entry name" value="BRCT2_TopBP1-like"/>
</dbReference>
<dbReference type="Pfam" id="PF00533">
    <property type="entry name" value="BRCT"/>
    <property type="match status" value="3"/>
</dbReference>
<accession>A0AAW1U5W1</accession>
<feature type="compositionally biased region" description="Low complexity" evidence="2">
    <location>
        <begin position="984"/>
        <end position="993"/>
    </location>
</feature>
<dbReference type="InterPro" id="IPR036420">
    <property type="entry name" value="BRCT_dom_sf"/>
</dbReference>
<dbReference type="PANTHER" id="PTHR13561">
    <property type="entry name" value="DNA REPLICATION REGULATOR DPB11-RELATED"/>
    <property type="match status" value="1"/>
</dbReference>
<gene>
    <name evidence="4" type="ORF">WA026_003900</name>
</gene>
<feature type="domain" description="BRCT" evidence="3">
    <location>
        <begin position="649"/>
        <end position="746"/>
    </location>
</feature>
<dbReference type="GO" id="GO:0006270">
    <property type="term" value="P:DNA replication initiation"/>
    <property type="evidence" value="ECO:0007669"/>
    <property type="project" value="TreeGrafter"/>
</dbReference>
<feature type="domain" description="BRCT" evidence="3">
    <location>
        <begin position="560"/>
        <end position="644"/>
    </location>
</feature>
<comment type="caution">
    <text evidence="4">The sequence shown here is derived from an EMBL/GenBank/DDBJ whole genome shotgun (WGS) entry which is preliminary data.</text>
</comment>
<dbReference type="Pfam" id="PF16589">
    <property type="entry name" value="BRCT_2"/>
    <property type="match status" value="1"/>
</dbReference>
<dbReference type="InterPro" id="IPR001357">
    <property type="entry name" value="BRCT_dom"/>
</dbReference>
<sequence>MDSVTVIFVLSNKLNDETEAGEVMLQAFEACKQNKVNSSWVKEKDINALELKKTDFIVFENFDGRDFGSIIKQKSASILGPWCVLICLMEGKKIPNFQWPIYNVAMYNCFVTTSHLPKKSKIAISEKVQSMGGYYTDSLTENITHLISDSVKTAKYSKGIEMNVKIMTPAWIDAVWNASQQSNVHCNDDQFKKFKCLPFHKLVISSTGLTNSNVREEIKRLITINGGEYTGKLNLSITDFLICEGANGCMSEKYREARKTGTIHCVTLQWLYDSVEKGYCVQHDQYTVQKGTSTPQKDNHINPDFSTMSAINNSKFEKTSVDDTIQLSNDKISNGVKRKAFSEYHALIEQIDIKRAKRSGQFLDGCSVYLVGFNGDHREKLCKIINASGATRCDDMSDRVTHVIVGDTECHELKTIASKGYCCSIINLHWLLDSIERRRPCNEESYLVKTDSDHSKFRSPLGKKALNLLRTSRIITEVDLTVSQNEKEKIQDKESAVAERDIMQQYLVPELTEEDTLVKLLRNANYDSQQLGIQDLQERIDAGPSTSSLTNDSTLTSQDQSLRVFHGLSFFITGFEEEQEAELRDTIESALGKITKDINICKFVVTPSIIIEPLDHEHVMTVSDVWVFDCLNEQQIVEIQYYHRPLLIMNTSVLENCVVTISGYSGYERNFLTAVIVHLGATSQEQFCRITSEERNVLGSTHLVTAEASGKKYAASIKWRLPAVDKDWLIGCAKTGKRLPESEYLVSEKNSQDEHTFSNDSSKNSNKENISTDKSKTNDNSKNSVFGITASTDSSKSINVTKQGDVENEATDRETIENLDVGACSSKEPFDRDVQNVSSASTNNAVIGEYNTPKSSNTENSFTLPPPRISNFGLRDSKFKTPDRKVADEYCSQVTPVDKIMKEVRMTNLLGTPESPQLAKTPWDVDTPETPYGAYINPNPSKSLKKEMLRFLNQFPDRIPPPRRKLSTPLSELKRQLWAKIGSSQSQTLTQTQTEDDDDERSQDNNYETQGENCTQSALVNTRLQQLEEMMVAASGSANKSRRQSRASVPVPEHFSEARESQPCTVQWDFGKDTQEEPSPTSKVFMISGVNSIETRLKIVEQLEKLGANVSESSSYDPNSTHLLCPKPARNEKTLSCMASGKWILHTNYVDACVNAEKFLDEEEYEFGNSHSIGKISIELDRDLETRMQAIYYWRNEIARTGRRPFHDMRAIVVAEKKQPLITVIEAGGGTIVNAEPPFTDTVHATHCLLEAKSMDNFSVYEPLAKQGIYCVNTVYISDFLNRTSNDIKDSILPYFQKYFR</sequence>
<dbReference type="FunFam" id="3.40.50.10190:FF:000020">
    <property type="entry name" value="DNA topoisomerase II binding protein 1"/>
    <property type="match status" value="1"/>
</dbReference>
<evidence type="ECO:0000256" key="1">
    <source>
        <dbReference type="ARBA" id="ARBA00022737"/>
    </source>
</evidence>
<feature type="domain" description="BRCT" evidence="3">
    <location>
        <begin position="110"/>
        <end position="172"/>
    </location>
</feature>
<name>A0AAW1U5W1_9CUCU</name>
<dbReference type="SMART" id="SM00292">
    <property type="entry name" value="BRCT"/>
    <property type="match status" value="6"/>
</dbReference>
<dbReference type="InterPro" id="IPR049542">
    <property type="entry name" value="TopBP1-like_BRCT0"/>
</dbReference>
<dbReference type="CDD" id="cd17731">
    <property type="entry name" value="BRCT_TopBP1_rpt2_like"/>
    <property type="match status" value="1"/>
</dbReference>
<evidence type="ECO:0000256" key="2">
    <source>
        <dbReference type="SAM" id="MobiDB-lite"/>
    </source>
</evidence>
<dbReference type="PROSITE" id="PS50172">
    <property type="entry name" value="BRCT"/>
    <property type="match status" value="6"/>
</dbReference>
<feature type="compositionally biased region" description="Low complexity" evidence="2">
    <location>
        <begin position="758"/>
        <end position="769"/>
    </location>
</feature>
<dbReference type="Gene3D" id="3.40.50.10190">
    <property type="entry name" value="BRCT domain"/>
    <property type="match status" value="8"/>
</dbReference>
<proteinExistence type="predicted"/>
<feature type="region of interest" description="Disordered" evidence="2">
    <location>
        <begin position="744"/>
        <end position="788"/>
    </location>
</feature>
<feature type="compositionally biased region" description="Polar residues" evidence="2">
    <location>
        <begin position="1005"/>
        <end position="1017"/>
    </location>
</feature>
<keyword evidence="5" id="KW-1185">Reference proteome</keyword>
<organism evidence="4 5">
    <name type="scientific">Henosepilachna vigintioctopunctata</name>
    <dbReference type="NCBI Taxonomy" id="420089"/>
    <lineage>
        <taxon>Eukaryota</taxon>
        <taxon>Metazoa</taxon>
        <taxon>Ecdysozoa</taxon>
        <taxon>Arthropoda</taxon>
        <taxon>Hexapoda</taxon>
        <taxon>Insecta</taxon>
        <taxon>Pterygota</taxon>
        <taxon>Neoptera</taxon>
        <taxon>Endopterygota</taxon>
        <taxon>Coleoptera</taxon>
        <taxon>Polyphaga</taxon>
        <taxon>Cucujiformia</taxon>
        <taxon>Coccinelloidea</taxon>
        <taxon>Coccinellidae</taxon>
        <taxon>Epilachninae</taxon>
        <taxon>Epilachnini</taxon>
        <taxon>Henosepilachna</taxon>
    </lineage>
</organism>
<feature type="domain" description="BRCT" evidence="3">
    <location>
        <begin position="1084"/>
        <end position="1167"/>
    </location>
</feature>
<feature type="compositionally biased region" description="Polar residues" evidence="2">
    <location>
        <begin position="852"/>
        <end position="863"/>
    </location>
</feature>
<feature type="domain" description="BRCT" evidence="3">
    <location>
        <begin position="199"/>
        <end position="288"/>
    </location>
</feature>
<feature type="region of interest" description="Disordered" evidence="2">
    <location>
        <begin position="984"/>
        <end position="1017"/>
    </location>
</feature>
<dbReference type="EMBL" id="JARQZJ010000061">
    <property type="protein sequence ID" value="KAK9879087.1"/>
    <property type="molecule type" value="Genomic_DNA"/>
</dbReference>
<dbReference type="CDD" id="cd00027">
    <property type="entry name" value="BRCT"/>
    <property type="match status" value="1"/>
</dbReference>
<feature type="region of interest" description="Disordered" evidence="2">
    <location>
        <begin position="847"/>
        <end position="868"/>
    </location>
</feature>
<dbReference type="GO" id="GO:0007095">
    <property type="term" value="P:mitotic G2 DNA damage checkpoint signaling"/>
    <property type="evidence" value="ECO:0007669"/>
    <property type="project" value="TreeGrafter"/>
</dbReference>
<dbReference type="Pfam" id="PF16770">
    <property type="entry name" value="RTT107_BRCT_5"/>
    <property type="match status" value="1"/>
</dbReference>
<feature type="region of interest" description="Disordered" evidence="2">
    <location>
        <begin position="1034"/>
        <end position="1062"/>
    </location>
</feature>
<evidence type="ECO:0000313" key="5">
    <source>
        <dbReference type="Proteomes" id="UP001431783"/>
    </source>
</evidence>
<dbReference type="SUPFAM" id="SSF52113">
    <property type="entry name" value="BRCT domain"/>
    <property type="match status" value="6"/>
</dbReference>
<evidence type="ECO:0000313" key="4">
    <source>
        <dbReference type="EMBL" id="KAK9879087.1"/>
    </source>
</evidence>
<dbReference type="Pfam" id="PF21298">
    <property type="entry name" value="TopBP1_BRCT0"/>
    <property type="match status" value="1"/>
</dbReference>
<dbReference type="PANTHER" id="PTHR13561:SF20">
    <property type="entry name" value="DNA TOPOISOMERASE 2-BINDING PROTEIN 1"/>
    <property type="match status" value="1"/>
</dbReference>
<feature type="compositionally biased region" description="Basic and acidic residues" evidence="2">
    <location>
        <begin position="770"/>
        <end position="779"/>
    </location>
</feature>
<dbReference type="Pfam" id="PF12738">
    <property type="entry name" value="PTCB-BRCT"/>
    <property type="match status" value="1"/>
</dbReference>
<reference evidence="4 5" key="1">
    <citation type="submission" date="2023-03" db="EMBL/GenBank/DDBJ databases">
        <title>Genome insight into feeding habits of ladybird beetles.</title>
        <authorList>
            <person name="Li H.-S."/>
            <person name="Huang Y.-H."/>
            <person name="Pang H."/>
        </authorList>
    </citation>
    <scope>NUCLEOTIDE SEQUENCE [LARGE SCALE GENOMIC DNA]</scope>
    <source>
        <strain evidence="4">SYSU_2023b</strain>
        <tissue evidence="4">Whole body</tissue>
    </source>
</reference>
<dbReference type="FunFam" id="3.40.50.10190:FF:000021">
    <property type="entry name" value="DNA topoisomerase II binding protein 1"/>
    <property type="match status" value="1"/>
</dbReference>
<keyword evidence="1" id="KW-0677">Repeat</keyword>
<evidence type="ECO:0000259" key="3">
    <source>
        <dbReference type="PROSITE" id="PS50172"/>
    </source>
</evidence>
<dbReference type="FunFam" id="3.40.50.10190:FF:000018">
    <property type="entry name" value="DNA topoisomerase 2-binding protein 1"/>
    <property type="match status" value="1"/>
</dbReference>
<dbReference type="CDD" id="cd17738">
    <property type="entry name" value="BRCT_TopBP1_rpt7"/>
    <property type="match status" value="1"/>
</dbReference>
<dbReference type="GO" id="GO:0033314">
    <property type="term" value="P:mitotic DNA replication checkpoint signaling"/>
    <property type="evidence" value="ECO:0007669"/>
    <property type="project" value="TreeGrafter"/>
</dbReference>